<sequence length="212" mass="22537">CVCAIYRWLVFRAPTCRRRGREGPCTLGAQRGSSVPSMGRGGEGMIFSGRGLLLAGRRFGGRHLVRGVRERRFQLDVLGVGGRGLLARAALGPEAVQREASRDHEDGGDDDEADDEADARRGRAGRASRALLAEDVDRARVAVHIVGTGVVVVAYSPDHDRIAGDRHRGAEVVGRRGIGGRQLGHLNVRGAIVARAEDVGRARVGAAVVVVV</sequence>
<evidence type="ECO:0000256" key="1">
    <source>
        <dbReference type="SAM" id="MobiDB-lite"/>
    </source>
</evidence>
<feature type="non-terminal residue" evidence="2">
    <location>
        <position position="1"/>
    </location>
</feature>
<name>A0A8J2T0T9_9STRA</name>
<dbReference type="AlphaFoldDB" id="A0A8J2T0T9"/>
<accession>A0A8J2T0T9</accession>
<gene>
    <name evidence="2" type="ORF">PECAL_6P16830</name>
</gene>
<dbReference type="Proteomes" id="UP000789595">
    <property type="component" value="Unassembled WGS sequence"/>
</dbReference>
<evidence type="ECO:0000313" key="3">
    <source>
        <dbReference type="Proteomes" id="UP000789595"/>
    </source>
</evidence>
<keyword evidence="3" id="KW-1185">Reference proteome</keyword>
<protein>
    <submittedName>
        <fullName evidence="2">Uncharacterized protein</fullName>
    </submittedName>
</protein>
<comment type="caution">
    <text evidence="2">The sequence shown here is derived from an EMBL/GenBank/DDBJ whole genome shotgun (WGS) entry which is preliminary data.</text>
</comment>
<feature type="non-terminal residue" evidence="2">
    <location>
        <position position="212"/>
    </location>
</feature>
<dbReference type="EMBL" id="CAKKNE010000006">
    <property type="protein sequence ID" value="CAH0380044.1"/>
    <property type="molecule type" value="Genomic_DNA"/>
</dbReference>
<evidence type="ECO:0000313" key="2">
    <source>
        <dbReference type="EMBL" id="CAH0380044.1"/>
    </source>
</evidence>
<feature type="compositionally biased region" description="Acidic residues" evidence="1">
    <location>
        <begin position="106"/>
        <end position="117"/>
    </location>
</feature>
<feature type="compositionally biased region" description="Basic and acidic residues" evidence="1">
    <location>
        <begin position="96"/>
        <end position="105"/>
    </location>
</feature>
<organism evidence="2 3">
    <name type="scientific">Pelagomonas calceolata</name>
    <dbReference type="NCBI Taxonomy" id="35677"/>
    <lineage>
        <taxon>Eukaryota</taxon>
        <taxon>Sar</taxon>
        <taxon>Stramenopiles</taxon>
        <taxon>Ochrophyta</taxon>
        <taxon>Pelagophyceae</taxon>
        <taxon>Pelagomonadales</taxon>
        <taxon>Pelagomonadaceae</taxon>
        <taxon>Pelagomonas</taxon>
    </lineage>
</organism>
<reference evidence="2" key="1">
    <citation type="submission" date="2021-11" db="EMBL/GenBank/DDBJ databases">
        <authorList>
            <consortium name="Genoscope - CEA"/>
            <person name="William W."/>
        </authorList>
    </citation>
    <scope>NUCLEOTIDE SEQUENCE</scope>
</reference>
<feature type="region of interest" description="Disordered" evidence="1">
    <location>
        <begin position="96"/>
        <end position="124"/>
    </location>
</feature>
<proteinExistence type="predicted"/>